<dbReference type="PANTHER" id="PTHR33642:SF4">
    <property type="entry name" value="COX1_OXI3 INTRON 1 PROTEIN-RELATED"/>
    <property type="match status" value="1"/>
</dbReference>
<dbReference type="CDD" id="cd01651">
    <property type="entry name" value="RT_G2_intron"/>
    <property type="match status" value="1"/>
</dbReference>
<dbReference type="GO" id="GO:0005739">
    <property type="term" value="C:mitochondrion"/>
    <property type="evidence" value="ECO:0007669"/>
    <property type="project" value="TreeGrafter"/>
</dbReference>
<proteinExistence type="predicted"/>
<dbReference type="PROSITE" id="PS50878">
    <property type="entry name" value="RT_POL"/>
    <property type="match status" value="1"/>
</dbReference>
<dbReference type="GO" id="GO:0090615">
    <property type="term" value="P:mitochondrial mRNA processing"/>
    <property type="evidence" value="ECO:0007669"/>
    <property type="project" value="TreeGrafter"/>
</dbReference>
<feature type="domain" description="Reverse transcriptase" evidence="2">
    <location>
        <begin position="251"/>
        <end position="532"/>
    </location>
</feature>
<evidence type="ECO:0000256" key="1">
    <source>
        <dbReference type="SAM" id="MobiDB-lite"/>
    </source>
</evidence>
<accession>G4Y9V5</accession>
<name>G4Y9V5_9MARC</name>
<sequence>MAYSGAASFNRGTAGLPPLGRPERAEGTARITDLTRNARITVDLLSQAAHYGKSTISKPLRRSELCTIHCVCTVPGNMWGTLHRYQLSNPLIAQGPNPSGSKIFLGFTKKRSKCLTDTKDKDYVGAGEITRPNRGGVRRARNSFGFPQSSLAVKEPSSRSYCSIPEVSDNETSSRSNGSARSASKADWSDRVRMSVSEQIKAYVGPDNKYNGLIHIISDPTFLALCYESIRGKPGTPGSNAKTLDGLEWFVQVGEKVKKGQFEFSPVRRIPTLGINSPVKRRKCCEEKIVQKALQLVLEAIYEPIFLDCSHGFRPHRSCHTALKRLCLEGGNYAWVVEGKIRKFFDSIPHKVILRKISRKIKCHRTLELLQRALHAGYKDPTFGQVISLDKGIPQGSVLSPLLCNIVLHHLDEFVMKLRDQFNKGTSRRIHPEYKLLTRRMNANRRERSFLIRRRLIPSKDPLDPNFRRMLYVRYADDLAFLVSGTRLETFAIKASLQNFLHRSLGLELLNFDKTVVSHLANKGFHFLGAYCKRTRSRHRIFHVHTVRGKTIKQRSTERLRVCAPITKLFDKLREKGFVKRNEMGKHVPTARRNLTPSDHADILELYNKKVQGTLNYYSFASNRSSLNQIVHVLHMSCALTLALKYKLKTASKTFHRFGKYLACPATGMSLFRPSAYKAIHLHNPSPIARAKQVIYISWGSTRSALFRTCVLRESTKVEMHHIRSVKDVEATKADPPLFSSLQCVSQRPVI</sequence>
<feature type="region of interest" description="Disordered" evidence="1">
    <location>
        <begin position="161"/>
        <end position="188"/>
    </location>
</feature>
<dbReference type="Pfam" id="PF00078">
    <property type="entry name" value="RVT_1"/>
    <property type="match status" value="1"/>
</dbReference>
<feature type="region of interest" description="Disordered" evidence="1">
    <location>
        <begin position="1"/>
        <end position="25"/>
    </location>
</feature>
<geneLocation type="mitochondrion" evidence="3"/>
<dbReference type="InterPro" id="IPR024937">
    <property type="entry name" value="Domain_X"/>
</dbReference>
<dbReference type="Pfam" id="PF01348">
    <property type="entry name" value="Intron_maturas2"/>
    <property type="match status" value="1"/>
</dbReference>
<reference evidence="3" key="1">
    <citation type="journal article" date="2011" name="PLoS ONE">
        <title>The Mitochondrial Genomes of the Early Land Plants Treubia lacunosa and Anomodon rugelii: Dynamic and Conservative Evolution.</title>
        <authorList>
            <person name="Liu Y."/>
            <person name="Xue J.Y."/>
            <person name="Wang B."/>
            <person name="Li L."/>
            <person name="Qiu Y.L."/>
        </authorList>
    </citation>
    <scope>NUCLEOTIDE SEQUENCE</scope>
</reference>
<evidence type="ECO:0000259" key="2">
    <source>
        <dbReference type="PROSITE" id="PS50878"/>
    </source>
</evidence>
<evidence type="ECO:0000313" key="3">
    <source>
        <dbReference type="EMBL" id="AEH99750.1"/>
    </source>
</evidence>
<feature type="compositionally biased region" description="Low complexity" evidence="1">
    <location>
        <begin position="173"/>
        <end position="183"/>
    </location>
</feature>
<dbReference type="SUPFAM" id="SSF56672">
    <property type="entry name" value="DNA/RNA polymerases"/>
    <property type="match status" value="1"/>
</dbReference>
<gene>
    <name evidence="3" type="primary">ORF751</name>
    <name evidence="3" type="ORF">TrlaMp55</name>
</gene>
<dbReference type="GO" id="GO:0006315">
    <property type="term" value="P:homing of group II introns"/>
    <property type="evidence" value="ECO:0007669"/>
    <property type="project" value="TreeGrafter"/>
</dbReference>
<dbReference type="AlphaFoldDB" id="G4Y9V5"/>
<dbReference type="PANTHER" id="PTHR33642">
    <property type="entry name" value="COX1/OXI3 INTRON 1 PROTEIN-RELATED"/>
    <property type="match status" value="1"/>
</dbReference>
<dbReference type="GeneID" id="11272040"/>
<organism evidence="3">
    <name type="scientific">Treubia lacunosa</name>
    <dbReference type="NCBI Taxonomy" id="93845"/>
    <lineage>
        <taxon>Eukaryota</taxon>
        <taxon>Viridiplantae</taxon>
        <taxon>Streptophyta</taxon>
        <taxon>Embryophyta</taxon>
        <taxon>Marchantiophyta</taxon>
        <taxon>Haplomitriopsida</taxon>
        <taxon>Treubiidae</taxon>
        <taxon>Treubiales</taxon>
        <taxon>Treubiaceae</taxon>
        <taxon>Treubia</taxon>
    </lineage>
</organism>
<protein>
    <recommendedName>
        <fullName evidence="2">Reverse transcriptase domain-containing protein</fullName>
    </recommendedName>
</protein>
<dbReference type="EMBL" id="JF973315">
    <property type="protein sequence ID" value="AEH99750.1"/>
    <property type="molecule type" value="Genomic_DNA"/>
</dbReference>
<dbReference type="InterPro" id="IPR043502">
    <property type="entry name" value="DNA/RNA_pol_sf"/>
</dbReference>
<keyword evidence="3" id="KW-0496">Mitochondrion</keyword>
<dbReference type="GO" id="GO:0003964">
    <property type="term" value="F:RNA-directed DNA polymerase activity"/>
    <property type="evidence" value="ECO:0007669"/>
    <property type="project" value="TreeGrafter"/>
</dbReference>
<dbReference type="InterPro" id="IPR000477">
    <property type="entry name" value="RT_dom"/>
</dbReference>
<dbReference type="RefSeq" id="YP_004927704.1">
    <property type="nucleotide sequence ID" value="NC_016122.1"/>
</dbReference>